<dbReference type="EMBL" id="PGTO01000002">
    <property type="protein sequence ID" value="RAU23310.1"/>
    <property type="molecule type" value="Genomic_DNA"/>
</dbReference>
<dbReference type="PANTHER" id="PTHR30540">
    <property type="entry name" value="OSMOTIC STRESS POTASSIUM TRANSPORTER"/>
    <property type="match status" value="1"/>
</dbReference>
<sequence>MEPAATEKTDIKRLGALSLAAMGVVYGDIGTSPLYTLKECFDPDHGVPLTPENIYGIASLVFWAIIVVVTLKYVLFVMRADNRGEGGILALLALAMRATNADRARIGPLVVLGLIGAALFFGDGVITPAISVLSAVEGLEVGTPMFQPYVIPITLAVLIGLFAIQSHGTELVGKLFGPVMVVWFVTIAVLGFIEVAGHPGILTAINPAYGLTFLFTHGWIAFIVLGSVVLAVTGGEALYADMGHFGKLPIQISWFVMVLPALMLSYLGQAALLLDNPEAVKNPFYLLAPDWALYPLVALATLATVIASQAVISGVFSLSRQAVQLGYSPRLDIRHTSDEEEGQIYIARANWGLLIGIVALVVGFKSSTNLAAAYGIAVTGTMATTTVLALVVARHQWKWPAWLCIALGVVFLVVDLAFFGANLLKVANGGWFPLAVGAAMFLAMSTWRRGRVILAKRLAEGAMPLEMFLQQQKQSEHMLRVRGTAIFMTGDTDTVPIALLHNLKHNKALHQRVVFMTVITDDIPRVSARDRVVVEGLAEGFYRITVRYGFFQEPDIPKVLRLCKAFGLEFDMMDTSFFLGRETVIPSVHPEMAEWRERLYVIMGRNAVSATDFFRIPAGRVVELGIQVQM</sequence>
<feature type="transmembrane region" description="Helical" evidence="13">
    <location>
        <begin position="106"/>
        <end position="126"/>
    </location>
</feature>
<feature type="transmembrane region" description="Helical" evidence="13">
    <location>
        <begin position="217"/>
        <end position="240"/>
    </location>
</feature>
<keyword evidence="5" id="KW-0997">Cell inner membrane</keyword>
<feature type="transmembrane region" description="Helical" evidence="13">
    <location>
        <begin position="54"/>
        <end position="75"/>
    </location>
</feature>
<feature type="transmembrane region" description="Helical" evidence="13">
    <location>
        <begin position="146"/>
        <end position="164"/>
    </location>
</feature>
<gene>
    <name evidence="16" type="primary">trkD</name>
    <name evidence="13" type="synonym">kup</name>
    <name evidence="16" type="ORF">CU669_03990</name>
</gene>
<evidence type="ECO:0000256" key="4">
    <source>
        <dbReference type="ARBA" id="ARBA00022475"/>
    </source>
</evidence>
<evidence type="ECO:0000256" key="8">
    <source>
        <dbReference type="ARBA" id="ARBA00022847"/>
    </source>
</evidence>
<keyword evidence="7 13" id="KW-0812">Transmembrane</keyword>
<evidence type="ECO:0000256" key="3">
    <source>
        <dbReference type="ARBA" id="ARBA00022448"/>
    </source>
</evidence>
<feature type="transmembrane region" description="Helical" evidence="13">
    <location>
        <begin position="344"/>
        <end position="364"/>
    </location>
</feature>
<evidence type="ECO:0000256" key="11">
    <source>
        <dbReference type="ARBA" id="ARBA00023065"/>
    </source>
</evidence>
<evidence type="ECO:0000256" key="5">
    <source>
        <dbReference type="ARBA" id="ARBA00022519"/>
    </source>
</evidence>
<dbReference type="Proteomes" id="UP000251075">
    <property type="component" value="Unassembled WGS sequence"/>
</dbReference>
<keyword evidence="8 13" id="KW-0769">Symport</keyword>
<dbReference type="GO" id="GO:0005886">
    <property type="term" value="C:plasma membrane"/>
    <property type="evidence" value="ECO:0007669"/>
    <property type="project" value="UniProtKB-SubCell"/>
</dbReference>
<dbReference type="InterPro" id="IPR003855">
    <property type="entry name" value="K+_transporter"/>
</dbReference>
<evidence type="ECO:0000256" key="13">
    <source>
        <dbReference type="HAMAP-Rule" id="MF_01522"/>
    </source>
</evidence>
<keyword evidence="17" id="KW-1185">Reference proteome</keyword>
<name>A0A364P215_9PROT</name>
<keyword evidence="9 13" id="KW-0630">Potassium</keyword>
<keyword evidence="10 13" id="KW-1133">Transmembrane helix</keyword>
<dbReference type="GO" id="GO:0015293">
    <property type="term" value="F:symporter activity"/>
    <property type="evidence" value="ECO:0007669"/>
    <property type="project" value="UniProtKB-UniRule"/>
</dbReference>
<evidence type="ECO:0000256" key="12">
    <source>
        <dbReference type="ARBA" id="ARBA00023136"/>
    </source>
</evidence>
<dbReference type="AlphaFoldDB" id="A0A364P215"/>
<feature type="transmembrane region" description="Helical" evidence="13">
    <location>
        <begin position="370"/>
        <end position="392"/>
    </location>
</feature>
<dbReference type="InterPro" id="IPR053952">
    <property type="entry name" value="K_trans_C"/>
</dbReference>
<feature type="transmembrane region" description="Helical" evidence="13">
    <location>
        <begin position="252"/>
        <end position="272"/>
    </location>
</feature>
<feature type="transmembrane region" description="Helical" evidence="13">
    <location>
        <begin position="430"/>
        <end position="447"/>
    </location>
</feature>
<evidence type="ECO:0000313" key="17">
    <source>
        <dbReference type="Proteomes" id="UP000251075"/>
    </source>
</evidence>
<feature type="domain" description="K+ potassium transporter C-terminal" evidence="15">
    <location>
        <begin position="483"/>
        <end position="630"/>
    </location>
</feature>
<evidence type="ECO:0000259" key="15">
    <source>
        <dbReference type="Pfam" id="PF22776"/>
    </source>
</evidence>
<accession>A0A364P215</accession>
<dbReference type="InterPro" id="IPR023051">
    <property type="entry name" value="Kup"/>
</dbReference>
<organism evidence="16 17">
    <name type="scientific">Paramagnetospirillum kuznetsovii</name>
    <dbReference type="NCBI Taxonomy" id="2053833"/>
    <lineage>
        <taxon>Bacteria</taxon>
        <taxon>Pseudomonadati</taxon>
        <taxon>Pseudomonadota</taxon>
        <taxon>Alphaproteobacteria</taxon>
        <taxon>Rhodospirillales</taxon>
        <taxon>Magnetospirillaceae</taxon>
        <taxon>Paramagnetospirillum</taxon>
    </lineage>
</organism>
<dbReference type="HAMAP" id="MF_01522">
    <property type="entry name" value="Kup"/>
    <property type="match status" value="1"/>
</dbReference>
<dbReference type="RefSeq" id="WP_112142507.1">
    <property type="nucleotide sequence ID" value="NZ_PGTO01000002.1"/>
</dbReference>
<dbReference type="OrthoDB" id="9805577at2"/>
<evidence type="ECO:0000256" key="1">
    <source>
        <dbReference type="ARBA" id="ARBA00004141"/>
    </source>
</evidence>
<evidence type="ECO:0000259" key="14">
    <source>
        <dbReference type="Pfam" id="PF02705"/>
    </source>
</evidence>
<feature type="transmembrane region" description="Helical" evidence="13">
    <location>
        <begin position="399"/>
        <end position="424"/>
    </location>
</feature>
<feature type="transmembrane region" description="Helical" evidence="13">
    <location>
        <begin position="176"/>
        <end position="197"/>
    </location>
</feature>
<keyword evidence="4 13" id="KW-1003">Cell membrane</keyword>
<dbReference type="InterPro" id="IPR053951">
    <property type="entry name" value="K_trans_N"/>
</dbReference>
<comment type="similarity">
    <text evidence="2 13">Belongs to the HAK/KUP transporter (TC 2.A.72) family.</text>
</comment>
<dbReference type="Pfam" id="PF02705">
    <property type="entry name" value="K_trans"/>
    <property type="match status" value="1"/>
</dbReference>
<dbReference type="Pfam" id="PF22776">
    <property type="entry name" value="K_trans_C"/>
    <property type="match status" value="1"/>
</dbReference>
<dbReference type="PANTHER" id="PTHR30540:SF79">
    <property type="entry name" value="LOW AFFINITY POTASSIUM TRANSPORT SYSTEM PROTEIN KUP"/>
    <property type="match status" value="1"/>
</dbReference>
<comment type="subcellular location">
    <subcellularLocation>
        <location evidence="13">Cell membrane</location>
        <topology evidence="13">Multi-pass membrane protein</topology>
    </subcellularLocation>
    <subcellularLocation>
        <location evidence="1">Membrane</location>
        <topology evidence="1">Multi-pass membrane protein</topology>
    </subcellularLocation>
</comment>
<evidence type="ECO:0000256" key="10">
    <source>
        <dbReference type="ARBA" id="ARBA00022989"/>
    </source>
</evidence>
<keyword evidence="11 13" id="KW-0406">Ion transport</keyword>
<evidence type="ECO:0000256" key="9">
    <source>
        <dbReference type="ARBA" id="ARBA00022958"/>
    </source>
</evidence>
<keyword evidence="3 13" id="KW-0813">Transport</keyword>
<feature type="domain" description="K+ potassium transporter integral membrane" evidence="14">
    <location>
        <begin position="18"/>
        <end position="470"/>
    </location>
</feature>
<keyword evidence="6 13" id="KW-0633">Potassium transport</keyword>
<dbReference type="GO" id="GO:0015079">
    <property type="term" value="F:potassium ion transmembrane transporter activity"/>
    <property type="evidence" value="ECO:0007669"/>
    <property type="project" value="UniProtKB-UniRule"/>
</dbReference>
<evidence type="ECO:0000256" key="7">
    <source>
        <dbReference type="ARBA" id="ARBA00022692"/>
    </source>
</evidence>
<reference evidence="16 17" key="1">
    <citation type="submission" date="2017-11" db="EMBL/GenBank/DDBJ databases">
        <title>Draft genome sequence of magnetotactic bacterium Magnetospirillum kuznetsovii LBB-42.</title>
        <authorList>
            <person name="Grouzdev D.S."/>
            <person name="Rysina M.S."/>
            <person name="Baslerov R.V."/>
            <person name="Koziaeva V."/>
        </authorList>
    </citation>
    <scope>NUCLEOTIDE SEQUENCE [LARGE SCALE GENOMIC DNA]</scope>
    <source>
        <strain evidence="16 17">LBB-42</strain>
    </source>
</reference>
<protein>
    <recommendedName>
        <fullName evidence="13">Probable potassium transport system protein Kup</fullName>
    </recommendedName>
</protein>
<keyword evidence="12 13" id="KW-0472">Membrane</keyword>
<comment type="caution">
    <text evidence="16">The sequence shown here is derived from an EMBL/GenBank/DDBJ whole genome shotgun (WGS) entry which is preliminary data.</text>
</comment>
<feature type="transmembrane region" description="Helical" evidence="13">
    <location>
        <begin position="292"/>
        <end position="318"/>
    </location>
</feature>
<evidence type="ECO:0000256" key="6">
    <source>
        <dbReference type="ARBA" id="ARBA00022538"/>
    </source>
</evidence>
<evidence type="ECO:0000313" key="16">
    <source>
        <dbReference type="EMBL" id="RAU23310.1"/>
    </source>
</evidence>
<comment type="catalytic activity">
    <reaction evidence="13">
        <text>K(+)(in) + H(+)(in) = K(+)(out) + H(+)(out)</text>
        <dbReference type="Rhea" id="RHEA:28490"/>
        <dbReference type="ChEBI" id="CHEBI:15378"/>
        <dbReference type="ChEBI" id="CHEBI:29103"/>
    </reaction>
</comment>
<comment type="function">
    <text evidence="13">Transport of potassium into the cell. Likely operates as a K(+):H(+) symporter.</text>
</comment>
<evidence type="ECO:0000256" key="2">
    <source>
        <dbReference type="ARBA" id="ARBA00007019"/>
    </source>
</evidence>
<proteinExistence type="inferred from homology"/>